<proteinExistence type="predicted"/>
<dbReference type="EMBL" id="JASBWU010000007">
    <property type="protein sequence ID" value="KAJ9120063.1"/>
    <property type="molecule type" value="Genomic_DNA"/>
</dbReference>
<reference evidence="1" key="1">
    <citation type="submission" date="2023-04" db="EMBL/GenBank/DDBJ databases">
        <title>Draft Genome sequencing of Naganishia species isolated from polar environments using Oxford Nanopore Technology.</title>
        <authorList>
            <person name="Leo P."/>
            <person name="Venkateswaran K."/>
        </authorList>
    </citation>
    <scope>NUCLEOTIDE SEQUENCE</scope>
    <source>
        <strain evidence="1">MNA-CCFEE 5425</strain>
    </source>
</reference>
<sequence>MPVRLRSRRRLGKVYTSVATTTKNGNAPPAKRAKVEVTSPRKRLRSQLCSQVPSEDEGGEAVEDESMSSEEDEEDHDVTMLADRTMSPLKPSTSANRLRRVRRTTRSQPQLGTKAKAGKLATSAEVAQYAASSPRKRKRTVADSDEEEMDSASDSASVYTGSGSEGYESIDGENAAPDLIAEDDEQLLRQASSAALDRLRKAELVRLWKVAGLSLDESDSESEQDESDSESEEESDIEMHLTKEQLIKGIVEARKKSAPRSYSSQSSAGRRIAKLPVASRVASATTSGGRSSVSASGETSPSADDKASNRHSDKWKARAGDGKPKFWIAVPDQGKKNAKGKQRRASHTTSVASSGNNPSAKIAKAQRSHVPKDAKKRGMVRKVSFSRTEGDESNRDSSVGHADDERVDGEKGTGDALKGLKMLTRRASQNLQNSTSLRALRSRTKDQKDTSKLASEVGGKRKQKRGRHMELDSATNATEEGDGTVEMEDADSLTEQESDDPTPRLRTDKGPAISPTPQQTNMRTRQGRQQSLYSSASSSKSLELSGRYQPSEDEESEEEEMTQSGSSPVGGRLRIRHRTRGQARQQELETQLQGMDITDEEDAGDEDADQDMQDVDSNTDHQSKSSAEDEDEEGDGDDEAEEFEHGLTDATHTTLSRLRKDRLIKMCEARDLDTEGTKKDLIQYLLEWRDAESRDLVSESSSSASTAKQGSSTSEAAPAVPSAPKPKPIVVPPLLQNHSTVADPDTPPISGEDHKDSNEPGVELDLEDLGLVDKEIPAAQIQKGERIGSGGFKDVYIGKLRGRMKVAICEFRDQLSEMDIRELKLLSELNHPNIVRLLGVSVPDPTAHVKCMVITELCEKGDLFDYIRSVGSPTFAKILGMMIDIASGLEYLHERTPKVIHRDCKSSNILINKRGVCKVGDFGLARVKTSTRSVIRSLVGTINWQAPELWHPKPRYDYKVDVFSCAMVYWEMLSGWASDKKEYPWIDRNQFWIIDAVGTKKMRPSTTAIRKRWGSEVVQLLDRMWQHDPAERPTMTDVKDDLQALLAEHKRNPKV</sequence>
<evidence type="ECO:0000313" key="1">
    <source>
        <dbReference type="EMBL" id="KAJ9120063.1"/>
    </source>
</evidence>
<accession>A0ACC2X8X1</accession>
<name>A0ACC2X8X1_9TREE</name>
<dbReference type="Proteomes" id="UP001243375">
    <property type="component" value="Unassembled WGS sequence"/>
</dbReference>
<organism evidence="1 2">
    <name type="scientific">Naganishia vaughanmartiniae</name>
    <dbReference type="NCBI Taxonomy" id="1424756"/>
    <lineage>
        <taxon>Eukaryota</taxon>
        <taxon>Fungi</taxon>
        <taxon>Dikarya</taxon>
        <taxon>Basidiomycota</taxon>
        <taxon>Agaricomycotina</taxon>
        <taxon>Tremellomycetes</taxon>
        <taxon>Filobasidiales</taxon>
        <taxon>Filobasidiaceae</taxon>
        <taxon>Naganishia</taxon>
    </lineage>
</organism>
<gene>
    <name evidence="1" type="ORF">QFC22_002960</name>
</gene>
<protein>
    <submittedName>
        <fullName evidence="1">Uncharacterized protein</fullName>
    </submittedName>
</protein>
<evidence type="ECO:0000313" key="2">
    <source>
        <dbReference type="Proteomes" id="UP001243375"/>
    </source>
</evidence>
<comment type="caution">
    <text evidence="1">The sequence shown here is derived from an EMBL/GenBank/DDBJ whole genome shotgun (WGS) entry which is preliminary data.</text>
</comment>
<keyword evidence="2" id="KW-1185">Reference proteome</keyword>